<reference evidence="2 3" key="1">
    <citation type="journal article" date="2012" name="PLoS Pathog.">
        <title>Diverse lifestyles and strategies of plant pathogenesis encoded in the genomes of eighteen Dothideomycetes fungi.</title>
        <authorList>
            <person name="Ohm R.A."/>
            <person name="Feau N."/>
            <person name="Henrissat B."/>
            <person name="Schoch C.L."/>
            <person name="Horwitz B.A."/>
            <person name="Barry K.W."/>
            <person name="Condon B.J."/>
            <person name="Copeland A.C."/>
            <person name="Dhillon B."/>
            <person name="Glaser F."/>
            <person name="Hesse C.N."/>
            <person name="Kosti I."/>
            <person name="LaButti K."/>
            <person name="Lindquist E.A."/>
            <person name="Lucas S."/>
            <person name="Salamov A.A."/>
            <person name="Bradshaw R.E."/>
            <person name="Ciuffetti L."/>
            <person name="Hamelin R.C."/>
            <person name="Kema G.H.J."/>
            <person name="Lawrence C."/>
            <person name="Scott J.A."/>
            <person name="Spatafora J.W."/>
            <person name="Turgeon B.G."/>
            <person name="de Wit P.J.G.M."/>
            <person name="Zhong S."/>
            <person name="Goodwin S.B."/>
            <person name="Grigoriev I.V."/>
        </authorList>
    </citation>
    <scope>NUCLEOTIDE SEQUENCE [LARGE SCALE GENOMIC DNA]</scope>
    <source>
        <strain evidence="2 3">SO2202</strain>
    </source>
</reference>
<evidence type="ECO:0000313" key="3">
    <source>
        <dbReference type="Proteomes" id="UP000016931"/>
    </source>
</evidence>
<proteinExistence type="predicted"/>
<organism evidence="2 3">
    <name type="scientific">Sphaerulina musiva (strain SO2202)</name>
    <name type="common">Poplar stem canker fungus</name>
    <name type="synonym">Septoria musiva</name>
    <dbReference type="NCBI Taxonomy" id="692275"/>
    <lineage>
        <taxon>Eukaryota</taxon>
        <taxon>Fungi</taxon>
        <taxon>Dikarya</taxon>
        <taxon>Ascomycota</taxon>
        <taxon>Pezizomycotina</taxon>
        <taxon>Dothideomycetes</taxon>
        <taxon>Dothideomycetidae</taxon>
        <taxon>Mycosphaerellales</taxon>
        <taxon>Mycosphaerellaceae</taxon>
        <taxon>Sphaerulina</taxon>
    </lineage>
</organism>
<gene>
    <name evidence="2" type="ORF">SEPMUDRAFT_151365</name>
</gene>
<keyword evidence="3" id="KW-1185">Reference proteome</keyword>
<dbReference type="Proteomes" id="UP000016931">
    <property type="component" value="Unassembled WGS sequence"/>
</dbReference>
<protein>
    <submittedName>
        <fullName evidence="2">Uncharacterized protein</fullName>
    </submittedName>
</protein>
<dbReference type="RefSeq" id="XP_016757397.1">
    <property type="nucleotide sequence ID" value="XM_016906766.1"/>
</dbReference>
<feature type="region of interest" description="Disordered" evidence="1">
    <location>
        <begin position="446"/>
        <end position="546"/>
    </location>
</feature>
<name>N1QDA5_SPHMS</name>
<sequence length="546" mass="59810">MSTSQYFLELYGDLSDQAMFTQPNMPPQQPLPSLQAGEQYFDGNEDLPSASFSNAFYDGLMPEGNIHSRDTQHTGYMPQRNCAFDLYPTQPSSQSYSGQSEFTYAAPRLYNGHETLPQDARNYSAMAAQHQTPPQSHQNGYRPYNAFNETFYDGFQLTPQLYDQPVTAAENNTATLADDLGCASTFLPVTPDSPLLNIEGNKEHVDPSGPRLHKRKIAKACSQSSKSTSSIPSPGDSSIAPLSPRAKNDNNLVFNGFAEAEAVAFNRARPTLRDDDWTDVKSAPHKHVHTLLAAFGKSYAQAPEQFALVKDADKSRWITYQEGHVEKMSKYDDQTLEAACWVLLKHLIEAHEVGMKTLRYHKIEGNIKCSDHVDLVASAIRKYAVIRYDVVRLQRLDELVCCTTSAVSRKIANFKGNWNKTERENENQEKAEKLGIDYTPVLGDKKRKAADGGAGAGAAGGATATTKPARRRVRSLRPTSEDTSAVNSTIKPTLVSPTTSDNDVSPTEATTTAATELHNPVANKAPNPAPSETEQAAGLVPSSSTD</sequence>
<evidence type="ECO:0000313" key="2">
    <source>
        <dbReference type="EMBL" id="EMF09276.1"/>
    </source>
</evidence>
<feature type="compositionally biased region" description="Low complexity" evidence="1">
    <location>
        <begin position="507"/>
        <end position="526"/>
    </location>
</feature>
<feature type="compositionally biased region" description="Low complexity" evidence="1">
    <location>
        <begin position="222"/>
        <end position="238"/>
    </location>
</feature>
<dbReference type="EMBL" id="KB456269">
    <property type="protein sequence ID" value="EMF09276.1"/>
    <property type="molecule type" value="Genomic_DNA"/>
</dbReference>
<dbReference type="eggNOG" id="ENOG502RGET">
    <property type="taxonomic scope" value="Eukaryota"/>
</dbReference>
<evidence type="ECO:0000256" key="1">
    <source>
        <dbReference type="SAM" id="MobiDB-lite"/>
    </source>
</evidence>
<dbReference type="HOGENOM" id="CLU_498905_0_0_1"/>
<dbReference type="OrthoDB" id="3644827at2759"/>
<dbReference type="AlphaFoldDB" id="N1QDA5"/>
<feature type="region of interest" description="Disordered" evidence="1">
    <location>
        <begin position="195"/>
        <end position="244"/>
    </location>
</feature>
<accession>N1QDA5</accession>
<dbReference type="GeneID" id="27903903"/>
<feature type="compositionally biased region" description="Polar residues" evidence="1">
    <location>
        <begin position="477"/>
        <end position="505"/>
    </location>
</feature>